<proteinExistence type="inferred from homology"/>
<dbReference type="EC" id="2.4.1.255" evidence="3"/>
<keyword evidence="7 8" id="KW-0802">TPR repeat</keyword>
<dbReference type="AlphaFoldDB" id="A0A2U8FRT1"/>
<evidence type="ECO:0000256" key="8">
    <source>
        <dbReference type="PROSITE-ProRule" id="PRU00339"/>
    </source>
</evidence>
<dbReference type="OrthoDB" id="101857at2"/>
<evidence type="ECO:0000313" key="10">
    <source>
        <dbReference type="EMBL" id="AWI53753.1"/>
    </source>
</evidence>
<dbReference type="Gene3D" id="3.40.50.11380">
    <property type="match status" value="1"/>
</dbReference>
<dbReference type="PANTHER" id="PTHR44998:SF1">
    <property type="entry name" value="UDP-N-ACETYLGLUCOSAMINE--PEPTIDE N-ACETYLGLUCOSAMINYLTRANSFERASE 110 KDA SUBUNIT"/>
    <property type="match status" value="1"/>
</dbReference>
<comment type="pathway">
    <text evidence="1">Protein modification; protein glycosylation.</text>
</comment>
<dbReference type="InterPro" id="IPR029489">
    <property type="entry name" value="OGT/SEC/SPY_C"/>
</dbReference>
<dbReference type="InterPro" id="IPR011990">
    <property type="entry name" value="TPR-like_helical_dom_sf"/>
</dbReference>
<dbReference type="Pfam" id="PF13432">
    <property type="entry name" value="TPR_16"/>
    <property type="match status" value="1"/>
</dbReference>
<dbReference type="Pfam" id="PF14559">
    <property type="entry name" value="TPR_19"/>
    <property type="match status" value="1"/>
</dbReference>
<keyword evidence="5 10" id="KW-0808">Transferase</keyword>
<feature type="repeat" description="TPR" evidence="8">
    <location>
        <begin position="88"/>
        <end position="121"/>
    </location>
</feature>
<sequence>MSDAAVVATETPLSGDPQQDREYLFKAVEKQGLGHTDEAEQMFRHYLALYPGDAIALYSLAVILMQRADPPGALALLEKGLQTTPGFAPLWGAQGFALQALGERERALASYERAIELKPDYTEALINSGALLREKHQHAAALQRFQAVLAVQPDHQSALGNTAILLGEFKQSAEAIATLRRLLTLNPDYDYGLGLLSYEQLLVCDWEGHAPLRQRILDGLRAGQRTCKSLGLMAISDEASDHQQCARLFAEQRYRPASTRYWRGERYRHKKIRIAYVSPDLREHPVGHLMAGIFERHDHSRFETIAISIGVDDNSRLRARMLKAFDHFIDARGMSAREVAQRMREMEVDIAIDLAGYTSDARTDIFCHRPAPVHINYLGYPGTLGMSDMDYIIADRHVIPPEHQRFYDEKVLYLPDTYLPTDNSVEIAAQTPTRAECGLPEDAFVFCSFNHDYKISPEVFDSWMRVLAQVPNSVLWLMSRNEIAQGNLRKEAQARGIDASRLVFAKRVPRVEDHLARYRQADLFLDTHPYNAHTTCADALMAGLPVLTRMGHSFPSRVAGSVLHAVGMPELVTHDVAGYEALAVELATDRPRLQRLREQLARNKATHALFDTEQFCRNLEAIYIAVWRQQQLGDARDALSAAA</sequence>
<dbReference type="KEGG" id="aon:DEH84_10115"/>
<dbReference type="SUPFAM" id="SSF48452">
    <property type="entry name" value="TPR-like"/>
    <property type="match status" value="1"/>
</dbReference>
<name>A0A2U8FRT1_9BURK</name>
<evidence type="ECO:0000256" key="6">
    <source>
        <dbReference type="ARBA" id="ARBA00022737"/>
    </source>
</evidence>
<dbReference type="Proteomes" id="UP000244892">
    <property type="component" value="Chromosome"/>
</dbReference>
<keyword evidence="4" id="KW-0328">Glycosyltransferase</keyword>
<evidence type="ECO:0000256" key="7">
    <source>
        <dbReference type="ARBA" id="ARBA00022803"/>
    </source>
</evidence>
<evidence type="ECO:0000256" key="4">
    <source>
        <dbReference type="ARBA" id="ARBA00022676"/>
    </source>
</evidence>
<evidence type="ECO:0000259" key="9">
    <source>
        <dbReference type="Pfam" id="PF13844"/>
    </source>
</evidence>
<reference evidence="10 11" key="1">
    <citation type="submission" date="2018-05" db="EMBL/GenBank/DDBJ databases">
        <title>complete genome sequence of Aquabacterium olei NBRC 110486.</title>
        <authorList>
            <person name="Tang B."/>
            <person name="Chang J."/>
            <person name="Zhang L."/>
            <person name="Yang H."/>
        </authorList>
    </citation>
    <scope>NUCLEOTIDE SEQUENCE [LARGE SCALE GENOMIC DNA]</scope>
    <source>
        <strain evidence="10 11">NBRC 110486</strain>
    </source>
</reference>
<keyword evidence="6" id="KW-0677">Repeat</keyword>
<dbReference type="SMART" id="SM00028">
    <property type="entry name" value="TPR"/>
    <property type="match status" value="5"/>
</dbReference>
<evidence type="ECO:0000256" key="2">
    <source>
        <dbReference type="ARBA" id="ARBA00005386"/>
    </source>
</evidence>
<dbReference type="PROSITE" id="PS50005">
    <property type="entry name" value="TPR"/>
    <property type="match status" value="2"/>
</dbReference>
<dbReference type="GO" id="GO:0097363">
    <property type="term" value="F:protein O-acetylglucosaminyltransferase activity"/>
    <property type="evidence" value="ECO:0007669"/>
    <property type="project" value="UniProtKB-EC"/>
</dbReference>
<keyword evidence="11" id="KW-1185">Reference proteome</keyword>
<dbReference type="InterPro" id="IPR019734">
    <property type="entry name" value="TPR_rpt"/>
</dbReference>
<dbReference type="Gene3D" id="1.25.40.10">
    <property type="entry name" value="Tetratricopeptide repeat domain"/>
    <property type="match status" value="2"/>
</dbReference>
<feature type="repeat" description="TPR" evidence="8">
    <location>
        <begin position="122"/>
        <end position="155"/>
    </location>
</feature>
<comment type="similarity">
    <text evidence="2">Belongs to the glycosyltransferase 41 family. O-GlcNAc transferase subfamily.</text>
</comment>
<evidence type="ECO:0000256" key="3">
    <source>
        <dbReference type="ARBA" id="ARBA00011970"/>
    </source>
</evidence>
<evidence type="ECO:0000256" key="5">
    <source>
        <dbReference type="ARBA" id="ARBA00022679"/>
    </source>
</evidence>
<feature type="domain" description="O-GlcNAc transferase C-terminal" evidence="9">
    <location>
        <begin position="265"/>
        <end position="422"/>
    </location>
</feature>
<evidence type="ECO:0000256" key="1">
    <source>
        <dbReference type="ARBA" id="ARBA00004922"/>
    </source>
</evidence>
<dbReference type="SUPFAM" id="SSF53756">
    <property type="entry name" value="UDP-Glycosyltransferase/glycogen phosphorylase"/>
    <property type="match status" value="1"/>
</dbReference>
<gene>
    <name evidence="10" type="ORF">DEH84_10115</name>
</gene>
<dbReference type="Pfam" id="PF13844">
    <property type="entry name" value="Glyco_transf_41"/>
    <property type="match status" value="2"/>
</dbReference>
<dbReference type="Gene3D" id="3.40.50.2000">
    <property type="entry name" value="Glycogen Phosphorylase B"/>
    <property type="match status" value="1"/>
</dbReference>
<dbReference type="RefSeq" id="WP_109036752.1">
    <property type="nucleotide sequence ID" value="NZ_CP029210.1"/>
</dbReference>
<accession>A0A2U8FRT1</accession>
<dbReference type="PANTHER" id="PTHR44998">
    <property type="match status" value="1"/>
</dbReference>
<evidence type="ECO:0000313" key="11">
    <source>
        <dbReference type="Proteomes" id="UP000244892"/>
    </source>
</evidence>
<dbReference type="EMBL" id="CP029210">
    <property type="protein sequence ID" value="AWI53753.1"/>
    <property type="molecule type" value="Genomic_DNA"/>
</dbReference>
<organism evidence="10 11">
    <name type="scientific">Aquabacterium olei</name>
    <dbReference type="NCBI Taxonomy" id="1296669"/>
    <lineage>
        <taxon>Bacteria</taxon>
        <taxon>Pseudomonadati</taxon>
        <taxon>Pseudomonadota</taxon>
        <taxon>Betaproteobacteria</taxon>
        <taxon>Burkholderiales</taxon>
        <taxon>Aquabacterium</taxon>
    </lineage>
</organism>
<protein>
    <recommendedName>
        <fullName evidence="3">protein O-GlcNAc transferase</fullName>
        <ecNumber evidence="3">2.4.1.255</ecNumber>
    </recommendedName>
</protein>
<feature type="domain" description="O-GlcNAc transferase C-terminal" evidence="9">
    <location>
        <begin position="431"/>
        <end position="619"/>
    </location>
</feature>